<keyword evidence="3" id="KW-0106">Calcium</keyword>
<dbReference type="RefSeq" id="WP_115370467.1">
    <property type="nucleotide sequence ID" value="NZ_UGTW01000001.1"/>
</dbReference>
<dbReference type="Pfam" id="PF00353">
    <property type="entry name" value="HemolysinCabind"/>
    <property type="match status" value="2"/>
</dbReference>
<comment type="subcellular location">
    <subcellularLocation>
        <location evidence="1">Secreted</location>
    </subcellularLocation>
</comment>
<dbReference type="EMBL" id="UGTW01000001">
    <property type="protein sequence ID" value="SUC15350.1"/>
    <property type="molecule type" value="Genomic_DNA"/>
</dbReference>
<dbReference type="GO" id="GO:0005576">
    <property type="term" value="C:extracellular region"/>
    <property type="evidence" value="ECO:0007669"/>
    <property type="project" value="UniProtKB-SubCell"/>
</dbReference>
<evidence type="ECO:0000313" key="5">
    <source>
        <dbReference type="EMBL" id="SUC15350.1"/>
    </source>
</evidence>
<keyword evidence="4" id="KW-0812">Transmembrane</keyword>
<dbReference type="SUPFAM" id="SSF158842">
    <property type="entry name" value="PMT central region-like"/>
    <property type="match status" value="1"/>
</dbReference>
<feature type="transmembrane region" description="Helical" evidence="4">
    <location>
        <begin position="1707"/>
        <end position="1728"/>
    </location>
</feature>
<dbReference type="Proteomes" id="UP000254331">
    <property type="component" value="Unassembled WGS sequence"/>
</dbReference>
<dbReference type="GO" id="GO:0005509">
    <property type="term" value="F:calcium ion binding"/>
    <property type="evidence" value="ECO:0007669"/>
    <property type="project" value="InterPro"/>
</dbReference>
<dbReference type="SUPFAM" id="SSF51120">
    <property type="entry name" value="beta-Roll"/>
    <property type="match status" value="2"/>
</dbReference>
<dbReference type="InterPro" id="IPR011049">
    <property type="entry name" value="Serralysin-like_metalloprot_C"/>
</dbReference>
<dbReference type="Gene3D" id="1.20.140.180">
    <property type="match status" value="1"/>
</dbReference>
<keyword evidence="4" id="KW-1133">Transmembrane helix</keyword>
<reference evidence="5 6" key="1">
    <citation type="submission" date="2018-06" db="EMBL/GenBank/DDBJ databases">
        <authorList>
            <consortium name="Pathogen Informatics"/>
            <person name="Doyle S."/>
        </authorList>
    </citation>
    <scope>NUCLEOTIDE SEQUENCE [LARGE SCALE GENOMIC DNA]</scope>
    <source>
        <strain evidence="5 6">NCTC10376</strain>
    </source>
</reference>
<protein>
    <submittedName>
        <fullName evidence="5">RTX family protein</fullName>
    </submittedName>
</protein>
<proteinExistence type="predicted"/>
<dbReference type="PANTHER" id="PTHR38340">
    <property type="entry name" value="S-LAYER PROTEIN"/>
    <property type="match status" value="1"/>
</dbReference>
<evidence type="ECO:0000256" key="4">
    <source>
        <dbReference type="SAM" id="Phobius"/>
    </source>
</evidence>
<dbReference type="PRINTS" id="PR00313">
    <property type="entry name" value="CABNDNGRPT"/>
</dbReference>
<dbReference type="InterPro" id="IPR001343">
    <property type="entry name" value="Hemolysn_Ca-bd"/>
</dbReference>
<accession>A0A379F6W9</accession>
<evidence type="ECO:0000313" key="6">
    <source>
        <dbReference type="Proteomes" id="UP000254331"/>
    </source>
</evidence>
<gene>
    <name evidence="5" type="ORF">NCTC10376_01191</name>
</gene>
<feature type="transmembrane region" description="Helical" evidence="4">
    <location>
        <begin position="1734"/>
        <end position="1756"/>
    </location>
</feature>
<sequence length="2731" mass="316862">MNGFKKIAFNDDINKIVLKIECHIKENNKELFFSLNSVKRVLIENYISIFISQNEYAANEFIENINNNFLLYNKNEFTKGLDFIKKEINSSIENLFFNSAKLAGREPNKIQKEKLNLLMRHNLSGDYYLTLENGKLFIQIDNESHNFSIIDFDGNVEFFYDKNNLINKINEVIKNKDNNSFLHYRFYNKREYIGYFNLTQSWKVSNKDIIREIINDIKIKKQITINKDISIELNESYSYKNIFIIRDKLNKTEKILHIYVDDIEEAFTIAKSKYAQITDSGEHLLYKVGTGWFITKMKNNSIKIFSQYIDLLKPLERVMSRVNLITSTETNYDFSHIHTLAGLCYGLSLNYLVEVRNNGLEGGNKYLFWLKENIRSYQDKIEVIADKFDSIIFSGIQEYEILNLIKEIKNIILSQHFQMERLSEKAQYFIFDSLNSTEFSKILEDRGLKKSHIKKIVFDKDKINEHLEYVMKNYDDYYAIIAFKDHAIAISYKKYSESNHKFSLFDSNSELLEHSSISSINEVLASKMDFYGSHEVDNKKYIIFDEYKRRETSNYRSAWDYNNIEINKGVAENIKKIGFALPFNDNIVGRVIHYSEQVGLVVELKIESKIVEVIVKNSNVDDGVYLIKNHLEQIIENSEASKIILNKYDNDDFDIEEVEFGSFQEIRKGKGYIEFSDTYYPELIKINSYLLKGNKIVLLNEIISLINGLNGNIYFDKLVSSFSLINKIGIFNQNNKNISLKSILSKVKDKLENKLFYDEFIYGKNNLIALAEKNSLVAAKLYQLMLNEINEGTRGISNFIYDNIIESPYLLSDKNRNMGVYGYDYTIEFKENYQYLNEIIKGIDIPELKNTLLIEDHNKLHLKDNYKNLLEYKNNKYVNKLLDLIKNEIDLKRNNRLGSYHDLFFDFFINQQFNNKMIIHEIGQLENYFLNHYREKNYGYHLKDFYIHEDNPYVLLEKSLWQNKNKIDCSYLLFDDDDENFKFLFSENSTLTGKIIDNIIVDNIDYCYQDDIIIYFYNGVKSEELALYLDNKPEISQFLDYCLKNRIRVTVTGNQKQNLFNQSFIRQKNEVESLYNIIIENQFFNERTIIFAKKEKLLSYQYGDFFIEGIAQRLNMPIYKISNNTISLSKEHVIIKPVTERNYIDKPLLTNVTLSNFITPEAEYKDITSISSEEKLKIENKHLTKDVYQFVSELYPSYRDNIEFKKGYRKDIKTLIYDYSDNITIADIFNYIQINRYDLTIEEIGTLIKKVDIINNEQHREVLRDLSDKIINNNISIHDAYLIYPESLSAIFRVADENMIKSQFIQVIYDPLINREFNKYLMGEISFDHVFLNHQYEADNSTLTEKANRAIELIHAIYDNPSLIKNLSLLSEKLLSSFFDEKRKGILYRVLLDGISTFENYKYLITKLQCMIYTDSDKNVFEGLSPAKAIDKISHLNILDYLNNSNNILSNKNKEIVKINNLSFDKMLLIHLGAKIDGEKIDLISLSTIDKWEEKLTFDPSCFNDYFLSLSGTEEDKKVISILKFLLNNKKDKIKYLLSSDTNRIDYLVASERLSEIINLDNKKYDHNDWDTLRQFSLNIPRHMRIISKIGYSNITFSTWQSINATFMLAEQLNNPLLVAKERKEIIHNLAIMWSEMAYNGLSEIIEIALAKGLLKYRHNPLEYINKISTRVGVGLNMLSIGFDIYNVYDNFSRISDAPNEKQRIDYIVNGSLAVVSGLVTLGVSIAMLAGSTIAGPIGIVAGAVIALATSIYTAVRLIEESKTKVHFTPFEELNNGFYAFLMGDLIPDKKNEIIYLETEAQLELMIDKNAINYLDEIKKQSDSARYFYTNEKQIYQEYYYYKVIPNLMGKTLDSILNPLGEYVAQRISLNMSQKEAEKIAALSYHFRLEKTEYKYYIPKEAIATNEILIFDMDFYINELKRYSIDIISDNDSPIFDDIVESDFFRKIKTTRENSILLLGEERIAENLIKVNQYKKYYKSDWSEYDAFYFNTYNGDDIIAAPSNTQNNFDIYNGTKRISGGNKSDIFNLFTSDSPLYASRFYGREGCDTLRIIKTTNKYTGYEVSLLDNYVKFKKSAEETNSQNFHSKLFLYQENGRLYSKQLVDSMPNIVLQTQKVIAYLDSIENVIGSEIGNDTIYGNQEDNYLDGGGGTDLLYGLEGNDTLVLQEGYAEGGEGNDSYIILRSSLEKNYNVQFETIINEKSELQSSIVRLNYNFDEIYSIRRYGKDIVFYIKVNDGNRNNETIFHLITLKNVYNEKENNLLAHRYTLTTMDGFILTANENKTIENNILYKFSYIDKYSNNKEELQSLYIDDETHSLLISYPNKTKKINLLPQLQYSGFSSGENLQFTILGNNQDNQYVGITKNSFITLSAGNDSYQIRTFLVSDKNDTISLSFSKQIDILSQHDTSNFFLSDISGFDLIFSDGILSHRYHPDSHLKLFFEPSSINAIFGSGMNLRFIDKDNIIFTLPTKESMQRLLIPITDLNLAMNTEDNVLMIPESLALNKEALSAYSLYPFDSQLMPIPVTLQEEQSQAIDLLSVLYLMDGNDIVVNHNKNSSVIDAGAGDDHIVVNHGHHILIAREGNDNLSAGSGNDLLISEFGNDYLSGGAGNNVYIVKKRHGEVIVYDEGNHSHLFISGLSEHERLTAFQVGDDIQYKTQDNQFVLTVKKKPNEINRSVTVIEKQSILSEASLAVIIQEMAQFNEQQLTIMQGSEFVPSPTWSPLPLVTKHL</sequence>
<dbReference type="Gene3D" id="3.40.50.11550">
    <property type="match status" value="1"/>
</dbReference>
<name>A0A379F6W9_PROVU</name>
<dbReference type="PANTHER" id="PTHR38340:SF1">
    <property type="entry name" value="S-LAYER PROTEIN"/>
    <property type="match status" value="1"/>
</dbReference>
<evidence type="ECO:0000256" key="3">
    <source>
        <dbReference type="ARBA" id="ARBA00022837"/>
    </source>
</evidence>
<keyword evidence="2" id="KW-0964">Secreted</keyword>
<evidence type="ECO:0000256" key="1">
    <source>
        <dbReference type="ARBA" id="ARBA00004613"/>
    </source>
</evidence>
<organism evidence="5 6">
    <name type="scientific">Proteus vulgaris</name>
    <dbReference type="NCBI Taxonomy" id="585"/>
    <lineage>
        <taxon>Bacteria</taxon>
        <taxon>Pseudomonadati</taxon>
        <taxon>Pseudomonadota</taxon>
        <taxon>Gammaproteobacteria</taxon>
        <taxon>Enterobacterales</taxon>
        <taxon>Morganellaceae</taxon>
        <taxon>Proteus</taxon>
    </lineage>
</organism>
<dbReference type="InterPro" id="IPR050557">
    <property type="entry name" value="RTX_toxin/Mannuronan_C5-epim"/>
</dbReference>
<dbReference type="Gene3D" id="2.150.10.10">
    <property type="entry name" value="Serralysin-like metalloprotease, C-terminal"/>
    <property type="match status" value="2"/>
</dbReference>
<keyword evidence="4" id="KW-0472">Membrane</keyword>
<evidence type="ECO:0000256" key="2">
    <source>
        <dbReference type="ARBA" id="ARBA00022525"/>
    </source>
</evidence>